<sequence>MLSFRTKSTGHNRMVPVDKQDDLVRFPEHCPPHWPSRIQTHNIHTHKQTMRISYTSVWTSGGDGSLKKNILLLCWATGIDSCIKIFEFFSYPDQLQSAQKTTQSPAYIRRALELLRLPLCASGARVTQSPMQAHVKLDHEYNYSVGEGYRNMISSFGSNDLQTLLRAFGQNKEAENLN</sequence>
<dbReference type="EMBL" id="VYZN01001667">
    <property type="protein sequence ID" value="KAE9522055.1"/>
    <property type="molecule type" value="Genomic_DNA"/>
</dbReference>
<name>A0A6G0SVD1_APHGL</name>
<keyword evidence="2" id="KW-1185">Reference proteome</keyword>
<protein>
    <submittedName>
        <fullName evidence="1">Uncharacterized protein</fullName>
    </submittedName>
</protein>
<reference evidence="1 2" key="1">
    <citation type="submission" date="2019-08" db="EMBL/GenBank/DDBJ databases">
        <title>The genome of the soybean aphid Biotype 1, its phylome, world population structure and adaptation to the North American continent.</title>
        <authorList>
            <person name="Giordano R."/>
            <person name="Donthu R.K."/>
            <person name="Hernandez A.G."/>
            <person name="Wright C.L."/>
            <person name="Zimin A.V."/>
        </authorList>
    </citation>
    <scope>NUCLEOTIDE SEQUENCE [LARGE SCALE GENOMIC DNA]</scope>
    <source>
        <tissue evidence="1">Whole aphids</tissue>
    </source>
</reference>
<gene>
    <name evidence="1" type="ORF">AGLY_017541</name>
</gene>
<evidence type="ECO:0000313" key="1">
    <source>
        <dbReference type="EMBL" id="KAE9522055.1"/>
    </source>
</evidence>
<accession>A0A6G0SVD1</accession>
<organism evidence="1 2">
    <name type="scientific">Aphis glycines</name>
    <name type="common">Soybean aphid</name>
    <dbReference type="NCBI Taxonomy" id="307491"/>
    <lineage>
        <taxon>Eukaryota</taxon>
        <taxon>Metazoa</taxon>
        <taxon>Ecdysozoa</taxon>
        <taxon>Arthropoda</taxon>
        <taxon>Hexapoda</taxon>
        <taxon>Insecta</taxon>
        <taxon>Pterygota</taxon>
        <taxon>Neoptera</taxon>
        <taxon>Paraneoptera</taxon>
        <taxon>Hemiptera</taxon>
        <taxon>Sternorrhyncha</taxon>
        <taxon>Aphidomorpha</taxon>
        <taxon>Aphidoidea</taxon>
        <taxon>Aphididae</taxon>
        <taxon>Aphidini</taxon>
        <taxon>Aphis</taxon>
        <taxon>Aphis</taxon>
    </lineage>
</organism>
<proteinExistence type="predicted"/>
<dbReference type="AlphaFoldDB" id="A0A6G0SVD1"/>
<dbReference type="InterPro" id="IPR036361">
    <property type="entry name" value="SAP_dom_sf"/>
</dbReference>
<comment type="caution">
    <text evidence="1">The sequence shown here is derived from an EMBL/GenBank/DDBJ whole genome shotgun (WGS) entry which is preliminary data.</text>
</comment>
<dbReference type="Gene3D" id="1.10.720.30">
    <property type="entry name" value="SAP domain"/>
    <property type="match status" value="1"/>
</dbReference>
<dbReference type="Proteomes" id="UP000475862">
    <property type="component" value="Unassembled WGS sequence"/>
</dbReference>
<evidence type="ECO:0000313" key="2">
    <source>
        <dbReference type="Proteomes" id="UP000475862"/>
    </source>
</evidence>